<name>A0AA35P840_9SAUR</name>
<keyword evidence="2" id="KW-1185">Reference proteome</keyword>
<dbReference type="Proteomes" id="UP001178461">
    <property type="component" value="Chromosome 6"/>
</dbReference>
<reference evidence="1" key="1">
    <citation type="submission" date="2022-12" db="EMBL/GenBank/DDBJ databases">
        <authorList>
            <person name="Alioto T."/>
            <person name="Alioto T."/>
            <person name="Gomez Garrido J."/>
        </authorList>
    </citation>
    <scope>NUCLEOTIDE SEQUENCE</scope>
</reference>
<accession>A0AA35P840</accession>
<evidence type="ECO:0000313" key="1">
    <source>
        <dbReference type="EMBL" id="CAI5778494.1"/>
    </source>
</evidence>
<sequence length="122" mass="13282">MHCEGEEAPGLCTGLQVSSCLFPADTNVQQGSAPMKPQLPIRPLPLLRGLKLFQRCDSRNSMCEQTAFKKCVAGRELDLSPASLQDEKRHPKQHVIDKAMNPVALLGPSNSVVLNAEMEAQS</sequence>
<protein>
    <submittedName>
        <fullName evidence="1">Uncharacterized protein</fullName>
    </submittedName>
</protein>
<dbReference type="AlphaFoldDB" id="A0AA35P840"/>
<dbReference type="EMBL" id="OX395131">
    <property type="protein sequence ID" value="CAI5778494.1"/>
    <property type="molecule type" value="Genomic_DNA"/>
</dbReference>
<proteinExistence type="predicted"/>
<evidence type="ECO:0000313" key="2">
    <source>
        <dbReference type="Proteomes" id="UP001178461"/>
    </source>
</evidence>
<organism evidence="1 2">
    <name type="scientific">Podarcis lilfordi</name>
    <name type="common">Lilford's wall lizard</name>
    <dbReference type="NCBI Taxonomy" id="74358"/>
    <lineage>
        <taxon>Eukaryota</taxon>
        <taxon>Metazoa</taxon>
        <taxon>Chordata</taxon>
        <taxon>Craniata</taxon>
        <taxon>Vertebrata</taxon>
        <taxon>Euteleostomi</taxon>
        <taxon>Lepidosauria</taxon>
        <taxon>Squamata</taxon>
        <taxon>Bifurcata</taxon>
        <taxon>Unidentata</taxon>
        <taxon>Episquamata</taxon>
        <taxon>Laterata</taxon>
        <taxon>Lacertibaenia</taxon>
        <taxon>Lacertidae</taxon>
        <taxon>Podarcis</taxon>
    </lineage>
</organism>
<gene>
    <name evidence="1" type="ORF">PODLI_1B018247</name>
</gene>